<dbReference type="WBParaSite" id="HNAJ_0000667901-mRNA-1">
    <property type="protein sequence ID" value="HNAJ_0000667901-mRNA-1"/>
    <property type="gene ID" value="HNAJ_0000667901"/>
</dbReference>
<evidence type="ECO:0000313" key="3">
    <source>
        <dbReference type="WBParaSite" id="HNAJ_0000667901-mRNA-1"/>
    </source>
</evidence>
<proteinExistence type="predicted"/>
<dbReference type="EMBL" id="UZAE01007900">
    <property type="protein sequence ID" value="VDO02535.1"/>
    <property type="molecule type" value="Genomic_DNA"/>
</dbReference>
<evidence type="ECO:0000313" key="1">
    <source>
        <dbReference type="EMBL" id="VDO02535.1"/>
    </source>
</evidence>
<evidence type="ECO:0000313" key="2">
    <source>
        <dbReference type="Proteomes" id="UP000278807"/>
    </source>
</evidence>
<keyword evidence="2" id="KW-1185">Reference proteome</keyword>
<reference evidence="3" key="1">
    <citation type="submission" date="2017-02" db="UniProtKB">
        <authorList>
            <consortium name="WormBaseParasite"/>
        </authorList>
    </citation>
    <scope>IDENTIFICATION</scope>
</reference>
<sequence length="112" mass="12379">MRHSVELYDGLSLQRFSSKDCLQLSAALIISSNELIRRHESAQLRRLVGGPSFFTSSPSSSIQLEAYQSISCSILPCERNKGSAKLQFCQSFSVDSHRVKFACLITCTSLSS</sequence>
<protein>
    <submittedName>
        <fullName evidence="3">Ovule protein</fullName>
    </submittedName>
</protein>
<name>A0A0R3THY8_RODNA</name>
<organism evidence="3">
    <name type="scientific">Rodentolepis nana</name>
    <name type="common">Dwarf tapeworm</name>
    <name type="synonym">Hymenolepis nana</name>
    <dbReference type="NCBI Taxonomy" id="102285"/>
    <lineage>
        <taxon>Eukaryota</taxon>
        <taxon>Metazoa</taxon>
        <taxon>Spiralia</taxon>
        <taxon>Lophotrochozoa</taxon>
        <taxon>Platyhelminthes</taxon>
        <taxon>Cestoda</taxon>
        <taxon>Eucestoda</taxon>
        <taxon>Cyclophyllidea</taxon>
        <taxon>Hymenolepididae</taxon>
        <taxon>Rodentolepis</taxon>
    </lineage>
</organism>
<accession>A0A0R3THY8</accession>
<reference evidence="1 2" key="2">
    <citation type="submission" date="2018-11" db="EMBL/GenBank/DDBJ databases">
        <authorList>
            <consortium name="Pathogen Informatics"/>
        </authorList>
    </citation>
    <scope>NUCLEOTIDE SEQUENCE [LARGE SCALE GENOMIC DNA]</scope>
</reference>
<dbReference type="Proteomes" id="UP000278807">
    <property type="component" value="Unassembled WGS sequence"/>
</dbReference>
<dbReference type="AlphaFoldDB" id="A0A0R3THY8"/>
<gene>
    <name evidence="1" type="ORF">HNAJ_LOCUS6675</name>
</gene>